<feature type="transmembrane region" description="Helical" evidence="1">
    <location>
        <begin position="99"/>
        <end position="120"/>
    </location>
</feature>
<dbReference type="AlphaFoldDB" id="A0A7C9TBI9"/>
<organism evidence="2 3">
    <name type="scientific">Sulfuriferula multivorans</name>
    <dbReference type="NCBI Taxonomy" id="1559896"/>
    <lineage>
        <taxon>Bacteria</taxon>
        <taxon>Pseudomonadati</taxon>
        <taxon>Pseudomonadota</taxon>
        <taxon>Betaproteobacteria</taxon>
        <taxon>Nitrosomonadales</taxon>
        <taxon>Sulfuricellaceae</taxon>
        <taxon>Sulfuriferula</taxon>
    </lineage>
</organism>
<dbReference type="NCBIfam" id="NF041043">
    <property type="entry name" value="BPSS1780_fam"/>
    <property type="match status" value="1"/>
</dbReference>
<evidence type="ECO:0000313" key="2">
    <source>
        <dbReference type="EMBL" id="NDP49442.1"/>
    </source>
</evidence>
<keyword evidence="1" id="KW-0812">Transmembrane</keyword>
<keyword evidence="1" id="KW-0472">Membrane</keyword>
<accession>A0A7C9TBI9</accession>
<reference evidence="2 3" key="1">
    <citation type="submission" date="2019-09" db="EMBL/GenBank/DDBJ databases">
        <title>H2 Metabolism Revealed by Metagenomic Analysis in Subglacial Sediment of East Antarctica.</title>
        <authorList>
            <person name="Yang Z."/>
            <person name="Zhang Y."/>
            <person name="Lv Y."/>
            <person name="Yan W."/>
            <person name="Xiao X."/>
            <person name="Sun B."/>
            <person name="Ma H."/>
        </authorList>
    </citation>
    <scope>NUCLEOTIDE SEQUENCE [LARGE SCALE GENOMIC DNA]</scope>
    <source>
        <strain evidence="2">Bin2_2</strain>
    </source>
</reference>
<feature type="transmembrane region" description="Helical" evidence="1">
    <location>
        <begin position="34"/>
        <end position="56"/>
    </location>
</feature>
<evidence type="ECO:0000313" key="3">
    <source>
        <dbReference type="Proteomes" id="UP000483432"/>
    </source>
</evidence>
<evidence type="ECO:0000256" key="1">
    <source>
        <dbReference type="SAM" id="Phobius"/>
    </source>
</evidence>
<dbReference type="InterPro" id="IPR047798">
    <property type="entry name" value="BPSS1780-like"/>
</dbReference>
<name>A0A7C9TBI9_9PROT</name>
<gene>
    <name evidence="2" type="ORF">GZ085_13860</name>
</gene>
<dbReference type="EMBL" id="JAAFGW010000275">
    <property type="protein sequence ID" value="NDP49442.1"/>
    <property type="molecule type" value="Genomic_DNA"/>
</dbReference>
<protein>
    <recommendedName>
        <fullName evidence="4">Transmembrane protein</fullName>
    </recommendedName>
</protein>
<proteinExistence type="predicted"/>
<sequence length="267" mass="27978">MTPASNQDIPRKVAASEGFRWVAAGFHLYRKTPLLLSAAFGVLFGTVMAFGLIPVVGGSLSELASPLMVAGFMAAYRALDQGNELAPPQFLAGLQGPAIPLMTVGAVQLLGSLLIGQIMLGMGFDPQAVLDTAKSGKASPAEMQAVMNQAMPAMFTGLLLFVPLIMATWFAPALILFGGARPATALGVSLRAVVKNWAPMLMNSLALGLLLFFAALAPMLLGLLIAMPILFGSLYASYQAIFAVWADDTAPTDDNVVPLNPTDDSDH</sequence>
<comment type="caution">
    <text evidence="2">The sequence shown here is derived from an EMBL/GenBank/DDBJ whole genome shotgun (WGS) entry which is preliminary data.</text>
</comment>
<feature type="transmembrane region" description="Helical" evidence="1">
    <location>
        <begin position="223"/>
        <end position="246"/>
    </location>
</feature>
<evidence type="ECO:0008006" key="4">
    <source>
        <dbReference type="Google" id="ProtNLM"/>
    </source>
</evidence>
<keyword evidence="1" id="KW-1133">Transmembrane helix</keyword>
<dbReference type="Proteomes" id="UP000483432">
    <property type="component" value="Unassembled WGS sequence"/>
</dbReference>
<feature type="transmembrane region" description="Helical" evidence="1">
    <location>
        <begin position="197"/>
        <end position="216"/>
    </location>
</feature>
<feature type="transmembrane region" description="Helical" evidence="1">
    <location>
        <begin position="153"/>
        <end position="177"/>
    </location>
</feature>